<dbReference type="Pfam" id="PF17106">
    <property type="entry name" value="NACHT_sigma"/>
    <property type="match status" value="1"/>
</dbReference>
<keyword evidence="5" id="KW-1185">Reference proteome</keyword>
<dbReference type="RefSeq" id="XP_035348737.1">
    <property type="nucleotide sequence ID" value="XM_035492844.1"/>
</dbReference>
<evidence type="ECO:0008006" key="6">
    <source>
        <dbReference type="Google" id="ProtNLM"/>
    </source>
</evidence>
<protein>
    <recommendedName>
        <fullName evidence="6">NACHT-NTPase and P-loop NTPases N-terminal domain-containing protein</fullName>
    </recommendedName>
</protein>
<accession>A0A7H8RDD3</accession>
<evidence type="ECO:0000259" key="2">
    <source>
        <dbReference type="Pfam" id="PF17106"/>
    </source>
</evidence>
<dbReference type="AlphaFoldDB" id="A0A7H8RDD3"/>
<reference evidence="5" key="1">
    <citation type="submission" date="2020-06" db="EMBL/GenBank/DDBJ databases">
        <title>A chromosome-scale genome assembly of Talaromyces rugulosus W13939.</title>
        <authorList>
            <person name="Wang B."/>
            <person name="Guo L."/>
            <person name="Ye K."/>
            <person name="Wang L."/>
        </authorList>
    </citation>
    <scope>NUCLEOTIDE SEQUENCE [LARGE SCALE GENOMIC DNA]</scope>
    <source>
        <strain evidence="5">W13939</strain>
    </source>
</reference>
<feature type="domain" description="NACHT-NTPase and P-loop NTPases N-terminal" evidence="3">
    <location>
        <begin position="10"/>
        <end position="130"/>
    </location>
</feature>
<evidence type="ECO:0000259" key="3">
    <source>
        <dbReference type="Pfam" id="PF17107"/>
    </source>
</evidence>
<gene>
    <name evidence="4" type="ORF">TRUGW13939_09724</name>
</gene>
<feature type="region of interest" description="Disordered" evidence="1">
    <location>
        <begin position="180"/>
        <end position="212"/>
    </location>
</feature>
<dbReference type="GeneID" id="55997207"/>
<feature type="compositionally biased region" description="Low complexity" evidence="1">
    <location>
        <begin position="180"/>
        <end position="195"/>
    </location>
</feature>
<organism evidence="4 5">
    <name type="scientific">Talaromyces rugulosus</name>
    <name type="common">Penicillium rugulosum</name>
    <dbReference type="NCBI Taxonomy" id="121627"/>
    <lineage>
        <taxon>Eukaryota</taxon>
        <taxon>Fungi</taxon>
        <taxon>Dikarya</taxon>
        <taxon>Ascomycota</taxon>
        <taxon>Pezizomycotina</taxon>
        <taxon>Eurotiomycetes</taxon>
        <taxon>Eurotiomycetidae</taxon>
        <taxon>Eurotiales</taxon>
        <taxon>Trichocomaceae</taxon>
        <taxon>Talaromyces</taxon>
        <taxon>Talaromyces sect. Islandici</taxon>
    </lineage>
</organism>
<sequence>MLDANFSSLVSSTITVLNSTKNDYNNVSGDRRLPGAFHEAGQGLLLIEEVFQYVKSQTDGRNIRGDHGDTIRLLEACKAKAELSEGIFKDVSQAPETERFEYYKRAVRRKGECNPVEVLVMGMMSDVCDMAKDGAIEAIMRTRVKVLREAIEKLSKMEPSVINEQSGNIFSSYGSGNQFNATGGAQNNNTGSGNQFSGASFSGPVHFGRNMS</sequence>
<dbReference type="InterPro" id="IPR031352">
    <property type="entry name" value="SesA"/>
</dbReference>
<evidence type="ECO:0000313" key="5">
    <source>
        <dbReference type="Proteomes" id="UP000509510"/>
    </source>
</evidence>
<dbReference type="OrthoDB" id="4526369at2759"/>
<dbReference type="Proteomes" id="UP000509510">
    <property type="component" value="Chromosome V"/>
</dbReference>
<evidence type="ECO:0000256" key="1">
    <source>
        <dbReference type="SAM" id="MobiDB-lite"/>
    </source>
</evidence>
<dbReference type="InterPro" id="IPR031353">
    <property type="entry name" value="NACHT_sigma"/>
</dbReference>
<evidence type="ECO:0000313" key="4">
    <source>
        <dbReference type="EMBL" id="QKX62563.1"/>
    </source>
</evidence>
<proteinExistence type="predicted"/>
<dbReference type="EMBL" id="CP055902">
    <property type="protein sequence ID" value="QKX62563.1"/>
    <property type="molecule type" value="Genomic_DNA"/>
</dbReference>
<dbReference type="KEGG" id="trg:TRUGW13939_09724"/>
<name>A0A7H8RDD3_TALRU</name>
<dbReference type="Pfam" id="PF17107">
    <property type="entry name" value="SesA"/>
    <property type="match status" value="1"/>
</dbReference>
<feature type="domain" description="NACHT-NTPase sigma" evidence="2">
    <location>
        <begin position="170"/>
        <end position="208"/>
    </location>
</feature>